<protein>
    <recommendedName>
        <fullName evidence="6">Aminotransferase</fullName>
        <ecNumber evidence="6">2.6.1.-</ecNumber>
    </recommendedName>
</protein>
<proteinExistence type="inferred from homology"/>
<evidence type="ECO:0000313" key="10">
    <source>
        <dbReference type="Proteomes" id="UP001231370"/>
    </source>
</evidence>
<dbReference type="EMBL" id="JAQPOK010000062">
    <property type="protein sequence ID" value="MDJ1178670.1"/>
    <property type="molecule type" value="Genomic_DNA"/>
</dbReference>
<evidence type="ECO:0000256" key="4">
    <source>
        <dbReference type="ARBA" id="ARBA00022679"/>
    </source>
</evidence>
<name>A0ABT7BHW1_9CYAN</name>
<dbReference type="InterPro" id="IPR015421">
    <property type="entry name" value="PyrdxlP-dep_Trfase_major"/>
</dbReference>
<dbReference type="InterPro" id="IPR050596">
    <property type="entry name" value="AspAT/PAT-like"/>
</dbReference>
<accession>A0ABT7BHW1</accession>
<reference evidence="9 10" key="1">
    <citation type="submission" date="2023-01" db="EMBL/GenBank/DDBJ databases">
        <title>Novel diversity within Roseofilum (Cyanobacteria; Desertifilaceae) from marine benthic mats with descriptions of four novel species.</title>
        <authorList>
            <person name="Wang Y."/>
            <person name="Berthold D.E."/>
            <person name="Hu J."/>
            <person name="Lefler F.W."/>
            <person name="Laughinghouse H.D. IV."/>
        </authorList>
    </citation>
    <scope>NUCLEOTIDE SEQUENCE [LARGE SCALE GENOMIC DNA]</scope>
    <source>
        <strain evidence="9 10">BLCC-M91</strain>
    </source>
</reference>
<dbReference type="InterPro" id="IPR015424">
    <property type="entry name" value="PyrdxlP-dep_Trfase"/>
</dbReference>
<evidence type="ECO:0000256" key="5">
    <source>
        <dbReference type="ARBA" id="ARBA00022898"/>
    </source>
</evidence>
<gene>
    <name evidence="9" type="ORF">PJF56_07335</name>
</gene>
<sequence length="418" mass="46287">MNEYYCSYPSLAMDVVMEAFETTEHQGFQPINLGKGVSSFNPFDRVNVQLSNTLLKDYIGYGDINGIMDLRLAICRYYQDWYNYDLTPDRVCITDGASGALTIALAMLLKPGGEVILPESCYPAYKVMVEILNGTCCLVPMKGYAIDLEALPQYISSQTQAIIINSPSNPYGSFLGREELEAIANLGIPVIFDEVYQSLSLTDQSIPSAIHHCDRHLIVNSLSKSLAIAGFRVGYLIVPEDRVELMTNVKAVLNMCTSLPSQIIATQLMPHWDILVSQHGQMLRQNWDLFKQTAQDLGLSLRTQPQAGFFALVDVTKAEESAMALSLDLAQNHALCSSPGVDFHQSDNAFLRLNFACPSHHIEIGLSRLANYLMDAQFVANPSSITPRKSLPARSDRTYSASRGNEVQSEKIPLNPPF</sequence>
<dbReference type="Pfam" id="PF00155">
    <property type="entry name" value="Aminotran_1_2"/>
    <property type="match status" value="1"/>
</dbReference>
<feature type="region of interest" description="Disordered" evidence="7">
    <location>
        <begin position="385"/>
        <end position="418"/>
    </location>
</feature>
<evidence type="ECO:0000313" key="9">
    <source>
        <dbReference type="EMBL" id="MDJ1178670.1"/>
    </source>
</evidence>
<dbReference type="Proteomes" id="UP001231370">
    <property type="component" value="Unassembled WGS sequence"/>
</dbReference>
<feature type="compositionally biased region" description="Polar residues" evidence="7">
    <location>
        <begin position="398"/>
        <end position="407"/>
    </location>
</feature>
<dbReference type="Gene3D" id="3.40.640.10">
    <property type="entry name" value="Type I PLP-dependent aspartate aminotransferase-like (Major domain)"/>
    <property type="match status" value="1"/>
</dbReference>
<comment type="cofactor">
    <cofactor evidence="1 6">
        <name>pyridoxal 5'-phosphate</name>
        <dbReference type="ChEBI" id="CHEBI:597326"/>
    </cofactor>
</comment>
<comment type="caution">
    <text evidence="9">The sequence shown here is derived from an EMBL/GenBank/DDBJ whole genome shotgun (WGS) entry which is preliminary data.</text>
</comment>
<evidence type="ECO:0000256" key="3">
    <source>
        <dbReference type="ARBA" id="ARBA00022576"/>
    </source>
</evidence>
<dbReference type="RefSeq" id="WP_283761982.1">
    <property type="nucleotide sequence ID" value="NZ_JAQPOK010000062.1"/>
</dbReference>
<evidence type="ECO:0000256" key="7">
    <source>
        <dbReference type="SAM" id="MobiDB-lite"/>
    </source>
</evidence>
<keyword evidence="10" id="KW-1185">Reference proteome</keyword>
<evidence type="ECO:0000256" key="1">
    <source>
        <dbReference type="ARBA" id="ARBA00001933"/>
    </source>
</evidence>
<feature type="domain" description="Aminotransferase class I/classII large" evidence="8">
    <location>
        <begin position="31"/>
        <end position="368"/>
    </location>
</feature>
<dbReference type="PROSITE" id="PS00105">
    <property type="entry name" value="AA_TRANSFER_CLASS_1"/>
    <property type="match status" value="1"/>
</dbReference>
<dbReference type="PANTHER" id="PTHR46383">
    <property type="entry name" value="ASPARTATE AMINOTRANSFERASE"/>
    <property type="match status" value="1"/>
</dbReference>
<dbReference type="EC" id="2.6.1.-" evidence="6"/>
<dbReference type="PANTHER" id="PTHR46383:SF1">
    <property type="entry name" value="ASPARTATE AMINOTRANSFERASE"/>
    <property type="match status" value="1"/>
</dbReference>
<keyword evidence="5" id="KW-0663">Pyridoxal phosphate</keyword>
<evidence type="ECO:0000256" key="2">
    <source>
        <dbReference type="ARBA" id="ARBA00007441"/>
    </source>
</evidence>
<keyword evidence="3 6" id="KW-0032">Aminotransferase</keyword>
<dbReference type="CDD" id="cd00609">
    <property type="entry name" value="AAT_like"/>
    <property type="match status" value="1"/>
</dbReference>
<dbReference type="InterPro" id="IPR004838">
    <property type="entry name" value="NHTrfase_class1_PyrdxlP-BS"/>
</dbReference>
<keyword evidence="4 6" id="KW-0808">Transferase</keyword>
<dbReference type="GO" id="GO:0008483">
    <property type="term" value="F:transaminase activity"/>
    <property type="evidence" value="ECO:0007669"/>
    <property type="project" value="UniProtKB-KW"/>
</dbReference>
<dbReference type="SUPFAM" id="SSF53383">
    <property type="entry name" value="PLP-dependent transferases"/>
    <property type="match status" value="1"/>
</dbReference>
<evidence type="ECO:0000256" key="6">
    <source>
        <dbReference type="RuleBase" id="RU000481"/>
    </source>
</evidence>
<organism evidence="9 10">
    <name type="scientific">Roseofilum halophilum BLCC-M91</name>
    <dbReference type="NCBI Taxonomy" id="3022259"/>
    <lineage>
        <taxon>Bacteria</taxon>
        <taxon>Bacillati</taxon>
        <taxon>Cyanobacteriota</taxon>
        <taxon>Cyanophyceae</taxon>
        <taxon>Desertifilales</taxon>
        <taxon>Desertifilaceae</taxon>
        <taxon>Roseofilum</taxon>
        <taxon>Roseofilum halophilum</taxon>
    </lineage>
</organism>
<comment type="similarity">
    <text evidence="2 6">Belongs to the class-I pyridoxal-phosphate-dependent aminotransferase family.</text>
</comment>
<dbReference type="InterPro" id="IPR004839">
    <property type="entry name" value="Aminotransferase_I/II_large"/>
</dbReference>
<evidence type="ECO:0000259" key="8">
    <source>
        <dbReference type="Pfam" id="PF00155"/>
    </source>
</evidence>